<proteinExistence type="predicted"/>
<gene>
    <name evidence="4" type="ORF">PD5205_02001</name>
    <name evidence="2" type="ORF">PD885_02008</name>
    <name evidence="3" type="ORF">PD885_02021</name>
</gene>
<evidence type="ECO:0000313" key="5">
    <source>
        <dbReference type="Proteomes" id="UP000195877"/>
    </source>
</evidence>
<protein>
    <submittedName>
        <fullName evidence="4">Uncharacterized protein</fullName>
    </submittedName>
</protein>
<keyword evidence="1" id="KW-0472">Membrane</keyword>
<feature type="transmembrane region" description="Helical" evidence="1">
    <location>
        <begin position="12"/>
        <end position="34"/>
    </location>
</feature>
<sequence>MSRGHFVTHHFMLAGLLVLIACAYLRGVIGYYMIGNTPAVVL</sequence>
<name>A0A1Y6HIH0_9XANT</name>
<evidence type="ECO:0000313" key="3">
    <source>
        <dbReference type="EMBL" id="SMQ99265.1"/>
    </source>
</evidence>
<evidence type="ECO:0000313" key="4">
    <source>
        <dbReference type="EMBL" id="SMR03304.1"/>
    </source>
</evidence>
<dbReference type="Proteomes" id="UP000195877">
    <property type="component" value="Chromosome 1"/>
</dbReference>
<reference evidence="4 6" key="1">
    <citation type="submission" date="2017-05" db="EMBL/GenBank/DDBJ databases">
        <authorList>
            <person name="Song R."/>
            <person name="Chenine A.L."/>
            <person name="Ruprecht R.M."/>
        </authorList>
    </citation>
    <scope>NUCLEOTIDE SEQUENCE [LARGE SCALE GENOMIC DNA]</scope>
    <source>
        <strain evidence="4">PD5205</strain>
    </source>
</reference>
<dbReference type="EMBL" id="LT853882">
    <property type="protein sequence ID" value="SMQ99252.1"/>
    <property type="molecule type" value="Genomic_DNA"/>
</dbReference>
<reference evidence="2 5" key="2">
    <citation type="submission" date="2017-05" db="EMBL/GenBank/DDBJ databases">
        <authorList>
            <person name="Blom J."/>
        </authorList>
    </citation>
    <scope>NUCLEOTIDE SEQUENCE [LARGE SCALE GENOMIC DNA]</scope>
    <source>
        <strain evidence="2">PD885</strain>
    </source>
</reference>
<dbReference type="EMBL" id="LT853882">
    <property type="protein sequence ID" value="SMQ99265.1"/>
    <property type="molecule type" value="Genomic_DNA"/>
</dbReference>
<keyword evidence="1" id="KW-1133">Transmembrane helix</keyword>
<accession>A0A1Y6HIH0</accession>
<dbReference type="Proteomes" id="UP000195953">
    <property type="component" value="Chromosome 1"/>
</dbReference>
<organism evidence="4 6">
    <name type="scientific">Xanthomonas fragariae</name>
    <dbReference type="NCBI Taxonomy" id="48664"/>
    <lineage>
        <taxon>Bacteria</taxon>
        <taxon>Pseudomonadati</taxon>
        <taxon>Pseudomonadota</taxon>
        <taxon>Gammaproteobacteria</taxon>
        <taxon>Lysobacterales</taxon>
        <taxon>Lysobacteraceae</taxon>
        <taxon>Xanthomonas</taxon>
    </lineage>
</organism>
<dbReference type="PROSITE" id="PS51257">
    <property type="entry name" value="PROKAR_LIPOPROTEIN"/>
    <property type="match status" value="1"/>
</dbReference>
<dbReference type="AlphaFoldDB" id="A0A1Y6HIH0"/>
<evidence type="ECO:0000313" key="6">
    <source>
        <dbReference type="Proteomes" id="UP000195953"/>
    </source>
</evidence>
<evidence type="ECO:0000313" key="2">
    <source>
        <dbReference type="EMBL" id="SMQ99252.1"/>
    </source>
</evidence>
<keyword evidence="1" id="KW-0812">Transmembrane</keyword>
<keyword evidence="5" id="KW-1185">Reference proteome</keyword>
<dbReference type="EMBL" id="LT853885">
    <property type="protein sequence ID" value="SMR03304.1"/>
    <property type="molecule type" value="Genomic_DNA"/>
</dbReference>
<evidence type="ECO:0000256" key="1">
    <source>
        <dbReference type="SAM" id="Phobius"/>
    </source>
</evidence>